<dbReference type="Proteomes" id="UP000727407">
    <property type="component" value="Unassembled WGS sequence"/>
</dbReference>
<keyword evidence="3" id="KW-1185">Reference proteome</keyword>
<reference evidence="2" key="1">
    <citation type="submission" date="2020-07" db="EMBL/GenBank/DDBJ databases">
        <title>Clarias magur genome sequencing, assembly and annotation.</title>
        <authorList>
            <person name="Kushwaha B."/>
            <person name="Kumar R."/>
            <person name="Das P."/>
            <person name="Joshi C.G."/>
            <person name="Kumar D."/>
            <person name="Nagpure N.S."/>
            <person name="Pandey M."/>
            <person name="Agarwal S."/>
            <person name="Srivastava S."/>
            <person name="Singh M."/>
            <person name="Sahoo L."/>
            <person name="Jayasankar P."/>
            <person name="Meher P.K."/>
            <person name="Koringa P.G."/>
            <person name="Iquebal M.A."/>
            <person name="Das S.P."/>
            <person name="Bit A."/>
            <person name="Patnaik S."/>
            <person name="Patel N."/>
            <person name="Shah T.M."/>
            <person name="Hinsu A."/>
            <person name="Jena J.K."/>
        </authorList>
    </citation>
    <scope>NUCLEOTIDE SEQUENCE</scope>
    <source>
        <strain evidence="2">CIFAMagur01</strain>
        <tissue evidence="2">Testis</tissue>
    </source>
</reference>
<protein>
    <submittedName>
        <fullName evidence="2">Uncharacterized protein</fullName>
    </submittedName>
</protein>
<accession>A0A8J4WRY1</accession>
<proteinExistence type="predicted"/>
<dbReference type="AlphaFoldDB" id="A0A8J4WRY1"/>
<evidence type="ECO:0000256" key="1">
    <source>
        <dbReference type="SAM" id="MobiDB-lite"/>
    </source>
</evidence>
<feature type="compositionally biased region" description="Basic and acidic residues" evidence="1">
    <location>
        <begin position="1"/>
        <end position="11"/>
    </location>
</feature>
<evidence type="ECO:0000313" key="3">
    <source>
        <dbReference type="Proteomes" id="UP000727407"/>
    </source>
</evidence>
<dbReference type="EMBL" id="QNUK01000988">
    <property type="protein sequence ID" value="KAF5888401.1"/>
    <property type="molecule type" value="Genomic_DNA"/>
</dbReference>
<name>A0A8J4WRY1_CLAMG</name>
<sequence>MTQRRLTRDEQVYLEQAGRLRQEGQTESRENHQGHFSPQTEGRKHLCSTDPYTELN</sequence>
<feature type="region of interest" description="Disordered" evidence="1">
    <location>
        <begin position="1"/>
        <end position="56"/>
    </location>
</feature>
<gene>
    <name evidence="2" type="ORF">DAT39_021863</name>
</gene>
<evidence type="ECO:0000313" key="2">
    <source>
        <dbReference type="EMBL" id="KAF5888401.1"/>
    </source>
</evidence>
<comment type="caution">
    <text evidence="2">The sequence shown here is derived from an EMBL/GenBank/DDBJ whole genome shotgun (WGS) entry which is preliminary data.</text>
</comment>
<organism evidence="2 3">
    <name type="scientific">Clarias magur</name>
    <name type="common">Asian catfish</name>
    <name type="synonym">Macropteronotus magur</name>
    <dbReference type="NCBI Taxonomy" id="1594786"/>
    <lineage>
        <taxon>Eukaryota</taxon>
        <taxon>Metazoa</taxon>
        <taxon>Chordata</taxon>
        <taxon>Craniata</taxon>
        <taxon>Vertebrata</taxon>
        <taxon>Euteleostomi</taxon>
        <taxon>Actinopterygii</taxon>
        <taxon>Neopterygii</taxon>
        <taxon>Teleostei</taxon>
        <taxon>Ostariophysi</taxon>
        <taxon>Siluriformes</taxon>
        <taxon>Clariidae</taxon>
        <taxon>Clarias</taxon>
    </lineage>
</organism>
<feature type="compositionally biased region" description="Basic and acidic residues" evidence="1">
    <location>
        <begin position="18"/>
        <end position="33"/>
    </location>
</feature>